<accession>A0ACA9PIB2</accession>
<organism evidence="1 2">
    <name type="scientific">Acaulospora colombiana</name>
    <dbReference type="NCBI Taxonomy" id="27376"/>
    <lineage>
        <taxon>Eukaryota</taxon>
        <taxon>Fungi</taxon>
        <taxon>Fungi incertae sedis</taxon>
        <taxon>Mucoromycota</taxon>
        <taxon>Glomeromycotina</taxon>
        <taxon>Glomeromycetes</taxon>
        <taxon>Diversisporales</taxon>
        <taxon>Acaulosporaceae</taxon>
        <taxon>Acaulospora</taxon>
    </lineage>
</organism>
<feature type="non-terminal residue" evidence="1">
    <location>
        <position position="64"/>
    </location>
</feature>
<keyword evidence="2" id="KW-1185">Reference proteome</keyword>
<protein>
    <submittedName>
        <fullName evidence="1">714_t:CDS:1</fullName>
    </submittedName>
</protein>
<gene>
    <name evidence="1" type="ORF">ACOLOM_LOCUS10637</name>
</gene>
<sequence length="64" mass="7339">MNLSLYSVAGFLVMDTDGNRVMAKYYRPKHNPLLTPLPDTKQLSNLKEQKAFEKGLWEKTKKPG</sequence>
<comment type="caution">
    <text evidence="1">The sequence shown here is derived from an EMBL/GenBank/DDBJ whole genome shotgun (WGS) entry which is preliminary data.</text>
</comment>
<evidence type="ECO:0000313" key="2">
    <source>
        <dbReference type="Proteomes" id="UP000789525"/>
    </source>
</evidence>
<proteinExistence type="predicted"/>
<dbReference type="EMBL" id="CAJVPT010035116">
    <property type="protein sequence ID" value="CAG8710342.1"/>
    <property type="molecule type" value="Genomic_DNA"/>
</dbReference>
<dbReference type="Proteomes" id="UP000789525">
    <property type="component" value="Unassembled WGS sequence"/>
</dbReference>
<name>A0ACA9PIB2_9GLOM</name>
<evidence type="ECO:0000313" key="1">
    <source>
        <dbReference type="EMBL" id="CAG8710342.1"/>
    </source>
</evidence>
<reference evidence="1" key="1">
    <citation type="submission" date="2021-06" db="EMBL/GenBank/DDBJ databases">
        <authorList>
            <person name="Kallberg Y."/>
            <person name="Tangrot J."/>
            <person name="Rosling A."/>
        </authorList>
    </citation>
    <scope>NUCLEOTIDE SEQUENCE</scope>
    <source>
        <strain evidence="1">CL356</strain>
    </source>
</reference>